<dbReference type="AlphaFoldDB" id="A0A1I7XHR9"/>
<sequence>MKNERYSKVTTRNRKMSQPTMYHKCDSTGFMERRLEYRYHSETRIDSDEDEKREQLEGWLRHQPLSRRKLDHSDRHIAMLGGN</sequence>
<feature type="region of interest" description="Disordered" evidence="1">
    <location>
        <begin position="1"/>
        <end position="23"/>
    </location>
</feature>
<organism evidence="2 3">
    <name type="scientific">Heterorhabditis bacteriophora</name>
    <name type="common">Entomopathogenic nematode worm</name>
    <dbReference type="NCBI Taxonomy" id="37862"/>
    <lineage>
        <taxon>Eukaryota</taxon>
        <taxon>Metazoa</taxon>
        <taxon>Ecdysozoa</taxon>
        <taxon>Nematoda</taxon>
        <taxon>Chromadorea</taxon>
        <taxon>Rhabditida</taxon>
        <taxon>Rhabditina</taxon>
        <taxon>Rhabditomorpha</taxon>
        <taxon>Strongyloidea</taxon>
        <taxon>Heterorhabditidae</taxon>
        <taxon>Heterorhabditis</taxon>
    </lineage>
</organism>
<evidence type="ECO:0000313" key="2">
    <source>
        <dbReference type="Proteomes" id="UP000095283"/>
    </source>
</evidence>
<protein>
    <submittedName>
        <fullName evidence="3">Transposase</fullName>
    </submittedName>
</protein>
<evidence type="ECO:0000313" key="3">
    <source>
        <dbReference type="WBParaSite" id="Hba_16863"/>
    </source>
</evidence>
<keyword evidence="2" id="KW-1185">Reference proteome</keyword>
<name>A0A1I7XHR9_HETBA</name>
<reference evidence="3" key="1">
    <citation type="submission" date="2016-11" db="UniProtKB">
        <authorList>
            <consortium name="WormBaseParasite"/>
        </authorList>
    </citation>
    <scope>IDENTIFICATION</scope>
</reference>
<accession>A0A1I7XHR9</accession>
<dbReference type="Proteomes" id="UP000095283">
    <property type="component" value="Unplaced"/>
</dbReference>
<proteinExistence type="predicted"/>
<evidence type="ECO:0000256" key="1">
    <source>
        <dbReference type="SAM" id="MobiDB-lite"/>
    </source>
</evidence>
<dbReference type="WBParaSite" id="Hba_16863">
    <property type="protein sequence ID" value="Hba_16863"/>
    <property type="gene ID" value="Hba_16863"/>
</dbReference>